<dbReference type="eggNOG" id="COG4962">
    <property type="taxonomic scope" value="Bacteria"/>
</dbReference>
<dbReference type="InterPro" id="IPR027417">
    <property type="entry name" value="P-loop_NTPase"/>
</dbReference>
<dbReference type="EMBL" id="LGTC01000001">
    <property type="protein sequence ID" value="KNY26730.1"/>
    <property type="molecule type" value="Genomic_DNA"/>
</dbReference>
<dbReference type="AlphaFoldDB" id="A0A0L6JLX0"/>
<dbReference type="OrthoDB" id="9810761at2"/>
<evidence type="ECO:0000256" key="1">
    <source>
        <dbReference type="ARBA" id="ARBA00006611"/>
    </source>
</evidence>
<comment type="caution">
    <text evidence="3">The sequence shown here is derived from an EMBL/GenBank/DDBJ whole genome shotgun (WGS) entry which is preliminary data.</text>
</comment>
<comment type="similarity">
    <text evidence="1">Belongs to the GSP E family.</text>
</comment>
<evidence type="ECO:0000259" key="2">
    <source>
        <dbReference type="Pfam" id="PF00437"/>
    </source>
</evidence>
<dbReference type="Gene3D" id="3.40.50.300">
    <property type="entry name" value="P-loop containing nucleotide triphosphate hydrolases"/>
    <property type="match status" value="1"/>
</dbReference>
<dbReference type="Pfam" id="PF00437">
    <property type="entry name" value="T2SSE"/>
    <property type="match status" value="1"/>
</dbReference>
<dbReference type="PANTHER" id="PTHR30486:SF6">
    <property type="entry name" value="TYPE IV PILUS RETRACTATION ATPASE PILT"/>
    <property type="match status" value="1"/>
</dbReference>
<dbReference type="Proteomes" id="UP000036923">
    <property type="component" value="Unassembled WGS sequence"/>
</dbReference>
<dbReference type="STRING" id="398512.Bccel_1995"/>
<feature type="domain" description="Bacterial type II secretion system protein E" evidence="2">
    <location>
        <begin position="257"/>
        <end position="435"/>
    </location>
</feature>
<dbReference type="InterPro" id="IPR001482">
    <property type="entry name" value="T2SS/T4SS_dom"/>
</dbReference>
<protein>
    <submittedName>
        <fullName evidence="3">Type II secretion system protein E</fullName>
    </submittedName>
</protein>
<dbReference type="PANTHER" id="PTHR30486">
    <property type="entry name" value="TWITCHING MOTILITY PROTEIN PILT"/>
    <property type="match status" value="1"/>
</dbReference>
<organism evidence="3 4">
    <name type="scientific">Pseudobacteroides cellulosolvens ATCC 35603 = DSM 2933</name>
    <dbReference type="NCBI Taxonomy" id="398512"/>
    <lineage>
        <taxon>Bacteria</taxon>
        <taxon>Bacillati</taxon>
        <taxon>Bacillota</taxon>
        <taxon>Clostridia</taxon>
        <taxon>Eubacteriales</taxon>
        <taxon>Oscillospiraceae</taxon>
        <taxon>Pseudobacteroides</taxon>
    </lineage>
</organism>
<dbReference type="InterPro" id="IPR050921">
    <property type="entry name" value="T4SS_GSP_E_ATPase"/>
</dbReference>
<evidence type="ECO:0000313" key="3">
    <source>
        <dbReference type="EMBL" id="KNY26730.1"/>
    </source>
</evidence>
<dbReference type="RefSeq" id="WP_036946832.1">
    <property type="nucleotide sequence ID" value="NZ_KN050764.1"/>
</dbReference>
<accession>A0A0L6JLX0</accession>
<gene>
    <name evidence="3" type="ORF">Bccel_1995</name>
</gene>
<sequence length="548" mass="64034">MKVNSIEEFKKISKEIDEILNDTDKYQRLYNVDRREAEKEIQRYTGYKDKAALGRKEVRAHIINQYVIILKQLYKLDDDGINRFIDFTELRNNNVQVVFEMLLEIMDISEIINKYNLFIKVSEKEIWKIAEAEEDYIKERYDLTKKLKLLAIFIYADVYGQDVIDSLQHHKISEIGIIDKDYVYIVYRGNKLHLEFLRFEDENVILNIQKKTTRNAVLNYDKSNPTLVTSKDNSSRITVAGFNATAEGDLYYNERIFNLSKITLEEMRDTYNTINELVYKFLTMNQKGRGSHFVTGSDMGVGKSTFLLAMMEKVPDMWGIGILDTQNELQARKKYPWKNVLTLIENPDRTIAQLFEIMLKMARDVIYVGEITKPAEVAELVNSSLRLNAGVGATLHSKTPFEVVTNLRNLMMRTEMYNNSDVAEADIARGLDLVVHLAKLENGRIVVDSIVEIEYVEQETFISPVVEGRFKDLLYNLAKMAQYAVLKYIYKKSYRYNVIIQYDREKNNWIALNPPSKEYFSKIGRYVNETEISEFIDYFSRCKNEKAI</sequence>
<reference evidence="4" key="1">
    <citation type="submission" date="2015-07" db="EMBL/GenBank/DDBJ databases">
        <title>Near-Complete Genome Sequence of the Cellulolytic Bacterium Bacteroides (Pseudobacteroides) cellulosolvens ATCC 35603.</title>
        <authorList>
            <person name="Dassa B."/>
            <person name="Utturkar S.M."/>
            <person name="Klingeman D.M."/>
            <person name="Hurt R.A."/>
            <person name="Keller M."/>
            <person name="Xu J."/>
            <person name="Reddy Y.H.K."/>
            <person name="Borovok I."/>
            <person name="Grinberg I.R."/>
            <person name="Lamed R."/>
            <person name="Zhivin O."/>
            <person name="Bayer E.A."/>
            <person name="Brown S.D."/>
        </authorList>
    </citation>
    <scope>NUCLEOTIDE SEQUENCE [LARGE SCALE GENOMIC DNA]</scope>
    <source>
        <strain evidence="4">DSM 2933</strain>
    </source>
</reference>
<dbReference type="GO" id="GO:0016887">
    <property type="term" value="F:ATP hydrolysis activity"/>
    <property type="evidence" value="ECO:0007669"/>
    <property type="project" value="InterPro"/>
</dbReference>
<evidence type="ECO:0000313" key="4">
    <source>
        <dbReference type="Proteomes" id="UP000036923"/>
    </source>
</evidence>
<name>A0A0L6JLX0_9FIRM</name>
<proteinExistence type="inferred from homology"/>
<dbReference type="SUPFAM" id="SSF52540">
    <property type="entry name" value="P-loop containing nucleoside triphosphate hydrolases"/>
    <property type="match status" value="1"/>
</dbReference>
<keyword evidence="4" id="KW-1185">Reference proteome</keyword>